<accession>A0A5B7DQU8</accession>
<protein>
    <submittedName>
        <fullName evidence="1">Uncharacterized protein</fullName>
    </submittedName>
</protein>
<dbReference type="AlphaFoldDB" id="A0A5B7DQU8"/>
<name>A0A5B7DQU8_PORTR</name>
<evidence type="ECO:0000313" key="2">
    <source>
        <dbReference type="Proteomes" id="UP000324222"/>
    </source>
</evidence>
<dbReference type="Proteomes" id="UP000324222">
    <property type="component" value="Unassembled WGS sequence"/>
</dbReference>
<dbReference type="EMBL" id="VSRR010001199">
    <property type="protein sequence ID" value="MPC23373.1"/>
    <property type="molecule type" value="Genomic_DNA"/>
</dbReference>
<evidence type="ECO:0000313" key="1">
    <source>
        <dbReference type="EMBL" id="MPC23373.1"/>
    </source>
</evidence>
<reference evidence="1 2" key="1">
    <citation type="submission" date="2019-05" db="EMBL/GenBank/DDBJ databases">
        <title>Another draft genome of Portunus trituberculatus and its Hox gene families provides insights of decapod evolution.</title>
        <authorList>
            <person name="Jeong J.-H."/>
            <person name="Song I."/>
            <person name="Kim S."/>
            <person name="Choi T."/>
            <person name="Kim D."/>
            <person name="Ryu S."/>
            <person name="Kim W."/>
        </authorList>
    </citation>
    <scope>NUCLEOTIDE SEQUENCE [LARGE SCALE GENOMIC DNA]</scope>
    <source>
        <tissue evidence="1">Muscle</tissue>
    </source>
</reference>
<proteinExistence type="predicted"/>
<keyword evidence="2" id="KW-1185">Reference proteome</keyword>
<gene>
    <name evidence="1" type="ORF">E2C01_016417</name>
</gene>
<sequence length="84" mass="8893">MSPSNKPQVTQVRGATYGTNKCRPAGVRALLEPRFLILYIAFEGGGKTAGNTEQYVTKPRPGIELGDGQAAVVASGRTSGRDEQ</sequence>
<organism evidence="1 2">
    <name type="scientific">Portunus trituberculatus</name>
    <name type="common">Swimming crab</name>
    <name type="synonym">Neptunus trituberculatus</name>
    <dbReference type="NCBI Taxonomy" id="210409"/>
    <lineage>
        <taxon>Eukaryota</taxon>
        <taxon>Metazoa</taxon>
        <taxon>Ecdysozoa</taxon>
        <taxon>Arthropoda</taxon>
        <taxon>Crustacea</taxon>
        <taxon>Multicrustacea</taxon>
        <taxon>Malacostraca</taxon>
        <taxon>Eumalacostraca</taxon>
        <taxon>Eucarida</taxon>
        <taxon>Decapoda</taxon>
        <taxon>Pleocyemata</taxon>
        <taxon>Brachyura</taxon>
        <taxon>Eubrachyura</taxon>
        <taxon>Portunoidea</taxon>
        <taxon>Portunidae</taxon>
        <taxon>Portuninae</taxon>
        <taxon>Portunus</taxon>
    </lineage>
</organism>
<comment type="caution">
    <text evidence="1">The sequence shown here is derived from an EMBL/GenBank/DDBJ whole genome shotgun (WGS) entry which is preliminary data.</text>
</comment>